<evidence type="ECO:0000313" key="1">
    <source>
        <dbReference type="EMBL" id="EPE97987.1"/>
    </source>
</evidence>
<gene>
    <name evidence="1" type="ORF">RGCCGE502_13954</name>
</gene>
<sequence>MFLTRFEPDDVAGADVFDRSAFALRATAAGEDDQRLTERMGMPCGASAGLEGYRCTADTRRCRPVERRIDADRSGEIIRRSLADGSEPFRLIFIFRPFVSSGAWCSADVRKKI</sequence>
<reference evidence="1 2" key="1">
    <citation type="journal article" date="2012" name="J. Bacteriol.">
        <title>Genome sequence of Rhizobium grahamii CCGE502, a broad-host-range symbiont with low nodulation competitiveness in Phaseolus vulgaris.</title>
        <authorList>
            <person name="Althabegoiti M.J."/>
            <person name="Lozano L."/>
            <person name="Torres-Tejerizo G."/>
            <person name="Ormeno-Orrillo E."/>
            <person name="Rogel M.A."/>
            <person name="Gonzalez V."/>
            <person name="Martinez-Romero E."/>
        </authorList>
    </citation>
    <scope>NUCLEOTIDE SEQUENCE [LARGE SCALE GENOMIC DNA]</scope>
    <source>
        <strain evidence="1 2">CCGE 502</strain>
    </source>
</reference>
<keyword evidence="2" id="KW-1185">Reference proteome</keyword>
<name>S3HGH8_9HYPH</name>
<proteinExistence type="predicted"/>
<evidence type="ECO:0000313" key="2">
    <source>
        <dbReference type="Proteomes" id="UP000014411"/>
    </source>
</evidence>
<comment type="caution">
    <text evidence="1">The sequence shown here is derived from an EMBL/GenBank/DDBJ whole genome shotgun (WGS) entry which is preliminary data.</text>
</comment>
<organism evidence="1 2">
    <name type="scientific">Rhizobium grahamii CCGE 502</name>
    <dbReference type="NCBI Taxonomy" id="990285"/>
    <lineage>
        <taxon>Bacteria</taxon>
        <taxon>Pseudomonadati</taxon>
        <taxon>Pseudomonadota</taxon>
        <taxon>Alphaproteobacteria</taxon>
        <taxon>Hyphomicrobiales</taxon>
        <taxon>Rhizobiaceae</taxon>
        <taxon>Rhizobium/Agrobacterium group</taxon>
        <taxon>Rhizobium</taxon>
    </lineage>
</organism>
<protein>
    <submittedName>
        <fullName evidence="1">Uncharacterized protein</fullName>
    </submittedName>
</protein>
<dbReference type="HOGENOM" id="CLU_2131497_0_0_5"/>
<dbReference type="AlphaFoldDB" id="S3HGH8"/>
<dbReference type="eggNOG" id="ENOG502ZD07">
    <property type="taxonomic scope" value="Bacteria"/>
</dbReference>
<dbReference type="Proteomes" id="UP000014411">
    <property type="component" value="Unassembled WGS sequence"/>
</dbReference>
<dbReference type="EMBL" id="AEYE02000014">
    <property type="protein sequence ID" value="EPE97987.1"/>
    <property type="molecule type" value="Genomic_DNA"/>
</dbReference>
<accession>S3HGH8</accession>
<dbReference type="STRING" id="990285.RGCCGE502_13954"/>